<reference evidence="6 7" key="1">
    <citation type="submission" date="2020-03" db="EMBL/GenBank/DDBJ databases">
        <title>Genomic Encyclopedia of Type Strains, Phase IV (KMG-IV): sequencing the most valuable type-strain genomes for metagenomic binning, comparative biology and taxonomic classification.</title>
        <authorList>
            <person name="Goeker M."/>
        </authorList>
    </citation>
    <scope>NUCLEOTIDE SEQUENCE [LARGE SCALE GENOMIC DNA]</scope>
    <source>
        <strain evidence="6 7">DSM 24233</strain>
    </source>
</reference>
<dbReference type="InterPro" id="IPR036049">
    <property type="entry name" value="Ribosomal_uL29_sf"/>
</dbReference>
<dbReference type="PANTHER" id="PTHR10916">
    <property type="entry name" value="60S RIBOSOMAL PROTEIN L35/50S RIBOSOMAL PROTEIN L29"/>
    <property type="match status" value="1"/>
</dbReference>
<accession>A0A846QMY3</accession>
<name>A0A846QMY3_9BACT</name>
<dbReference type="AlphaFoldDB" id="A0A846QMY3"/>
<dbReference type="CDD" id="cd00427">
    <property type="entry name" value="Ribosomal_L29_HIP"/>
    <property type="match status" value="1"/>
</dbReference>
<sequence length="64" mass="7428">MTAKELRELSVSELNEKLGEFRQELFNLRFQHATAQLENTQRIPEVKKIIARILTILCEKETGA</sequence>
<protein>
    <recommendedName>
        <fullName evidence="4 5">Large ribosomal subunit protein uL29</fullName>
    </recommendedName>
</protein>
<evidence type="ECO:0000313" key="7">
    <source>
        <dbReference type="Proteomes" id="UP000580856"/>
    </source>
</evidence>
<keyword evidence="3 5" id="KW-0687">Ribonucleoprotein</keyword>
<organism evidence="6 7">
    <name type="scientific">Desulfobaculum xiamenense</name>
    <dbReference type="NCBI Taxonomy" id="995050"/>
    <lineage>
        <taxon>Bacteria</taxon>
        <taxon>Pseudomonadati</taxon>
        <taxon>Thermodesulfobacteriota</taxon>
        <taxon>Desulfovibrionia</taxon>
        <taxon>Desulfovibrionales</taxon>
        <taxon>Desulfovibrionaceae</taxon>
        <taxon>Desulfobaculum</taxon>
    </lineage>
</organism>
<evidence type="ECO:0000256" key="2">
    <source>
        <dbReference type="ARBA" id="ARBA00022980"/>
    </source>
</evidence>
<dbReference type="EMBL" id="JAATJA010000005">
    <property type="protein sequence ID" value="NJB69488.1"/>
    <property type="molecule type" value="Genomic_DNA"/>
</dbReference>
<gene>
    <name evidence="5" type="primary">rpmC</name>
    <name evidence="6" type="ORF">GGQ74_003190</name>
</gene>
<dbReference type="PANTHER" id="PTHR10916:SF0">
    <property type="entry name" value="LARGE RIBOSOMAL SUBUNIT PROTEIN UL29C"/>
    <property type="match status" value="1"/>
</dbReference>
<evidence type="ECO:0000256" key="3">
    <source>
        <dbReference type="ARBA" id="ARBA00023274"/>
    </source>
</evidence>
<dbReference type="HAMAP" id="MF_00374">
    <property type="entry name" value="Ribosomal_uL29"/>
    <property type="match status" value="1"/>
</dbReference>
<dbReference type="GO" id="GO:0022625">
    <property type="term" value="C:cytosolic large ribosomal subunit"/>
    <property type="evidence" value="ECO:0007669"/>
    <property type="project" value="TreeGrafter"/>
</dbReference>
<dbReference type="SUPFAM" id="SSF46561">
    <property type="entry name" value="Ribosomal protein L29 (L29p)"/>
    <property type="match status" value="1"/>
</dbReference>
<dbReference type="RefSeq" id="WP_167942571.1">
    <property type="nucleotide sequence ID" value="NZ_JAATJA010000005.1"/>
</dbReference>
<dbReference type="NCBIfam" id="TIGR00012">
    <property type="entry name" value="L29"/>
    <property type="match status" value="1"/>
</dbReference>
<dbReference type="InterPro" id="IPR001854">
    <property type="entry name" value="Ribosomal_uL29"/>
</dbReference>
<evidence type="ECO:0000313" key="6">
    <source>
        <dbReference type="EMBL" id="NJB69488.1"/>
    </source>
</evidence>
<dbReference type="Gene3D" id="1.10.287.310">
    <property type="match status" value="1"/>
</dbReference>
<keyword evidence="2 5" id="KW-0689">Ribosomal protein</keyword>
<dbReference type="Proteomes" id="UP000580856">
    <property type="component" value="Unassembled WGS sequence"/>
</dbReference>
<comment type="similarity">
    <text evidence="1 5">Belongs to the universal ribosomal protein uL29 family.</text>
</comment>
<dbReference type="InterPro" id="IPR050063">
    <property type="entry name" value="Ribosomal_protein_uL29"/>
</dbReference>
<evidence type="ECO:0000256" key="4">
    <source>
        <dbReference type="ARBA" id="ARBA00035204"/>
    </source>
</evidence>
<dbReference type="Pfam" id="PF00831">
    <property type="entry name" value="Ribosomal_L29"/>
    <property type="match status" value="1"/>
</dbReference>
<evidence type="ECO:0000256" key="5">
    <source>
        <dbReference type="HAMAP-Rule" id="MF_00374"/>
    </source>
</evidence>
<comment type="caution">
    <text evidence="6">The sequence shown here is derived from an EMBL/GenBank/DDBJ whole genome shotgun (WGS) entry which is preliminary data.</text>
</comment>
<evidence type="ECO:0000256" key="1">
    <source>
        <dbReference type="ARBA" id="ARBA00009254"/>
    </source>
</evidence>
<dbReference type="FunFam" id="1.10.287.310:FF:000001">
    <property type="entry name" value="50S ribosomal protein L29"/>
    <property type="match status" value="1"/>
</dbReference>
<keyword evidence="7" id="KW-1185">Reference proteome</keyword>
<proteinExistence type="inferred from homology"/>
<dbReference type="GO" id="GO:0003735">
    <property type="term" value="F:structural constituent of ribosome"/>
    <property type="evidence" value="ECO:0007669"/>
    <property type="project" value="InterPro"/>
</dbReference>
<dbReference type="GO" id="GO:0006412">
    <property type="term" value="P:translation"/>
    <property type="evidence" value="ECO:0007669"/>
    <property type="project" value="UniProtKB-UniRule"/>
</dbReference>